<dbReference type="EMBL" id="JARPUR010000004">
    <property type="protein sequence ID" value="KAK4878271.1"/>
    <property type="molecule type" value="Genomic_DNA"/>
</dbReference>
<feature type="signal peptide" evidence="3">
    <location>
        <begin position="1"/>
        <end position="20"/>
    </location>
</feature>
<reference evidence="5" key="1">
    <citation type="submission" date="2023-01" db="EMBL/GenBank/DDBJ databases">
        <title>Key to firefly adult light organ development and bioluminescence: homeobox transcription factors regulate luciferase expression and transportation to peroxisome.</title>
        <authorList>
            <person name="Fu X."/>
        </authorList>
    </citation>
    <scope>NUCLEOTIDE SEQUENCE [LARGE SCALE GENOMIC DNA]</scope>
</reference>
<sequence length="168" mass="19247">MKLVLVTVLAALYVVSSVDARSAMIFKEPSGHDFMPRPPSVQMMKKIDSEIFIKKMEEEMKEEIEAYLAMMDKLLNELYEQVEQILNEMSTETAPEVATEAIKEQPVTNVVRKREDSEVEENEDDSMQADEPVEDDSSEESSDEIDDDMAANAFLAMLMELYEMRHHS</sequence>
<feature type="coiled-coil region" evidence="1">
    <location>
        <begin position="53"/>
        <end position="88"/>
    </location>
</feature>
<keyword evidence="1" id="KW-0175">Coiled coil</keyword>
<proteinExistence type="predicted"/>
<name>A0AAN7PAD3_9COLE</name>
<evidence type="ECO:0000256" key="3">
    <source>
        <dbReference type="SAM" id="SignalP"/>
    </source>
</evidence>
<evidence type="ECO:0000313" key="5">
    <source>
        <dbReference type="Proteomes" id="UP001353858"/>
    </source>
</evidence>
<evidence type="ECO:0000256" key="1">
    <source>
        <dbReference type="SAM" id="Coils"/>
    </source>
</evidence>
<accession>A0AAN7PAD3</accession>
<keyword evidence="5" id="KW-1185">Reference proteome</keyword>
<feature type="chain" id="PRO_5042834004" evidence="3">
    <location>
        <begin position="21"/>
        <end position="168"/>
    </location>
</feature>
<gene>
    <name evidence="4" type="ORF">RN001_010777</name>
</gene>
<organism evidence="4 5">
    <name type="scientific">Aquatica leii</name>
    <dbReference type="NCBI Taxonomy" id="1421715"/>
    <lineage>
        <taxon>Eukaryota</taxon>
        <taxon>Metazoa</taxon>
        <taxon>Ecdysozoa</taxon>
        <taxon>Arthropoda</taxon>
        <taxon>Hexapoda</taxon>
        <taxon>Insecta</taxon>
        <taxon>Pterygota</taxon>
        <taxon>Neoptera</taxon>
        <taxon>Endopterygota</taxon>
        <taxon>Coleoptera</taxon>
        <taxon>Polyphaga</taxon>
        <taxon>Elateriformia</taxon>
        <taxon>Elateroidea</taxon>
        <taxon>Lampyridae</taxon>
        <taxon>Luciolinae</taxon>
        <taxon>Aquatica</taxon>
    </lineage>
</organism>
<feature type="region of interest" description="Disordered" evidence="2">
    <location>
        <begin position="108"/>
        <end position="149"/>
    </location>
</feature>
<evidence type="ECO:0000313" key="4">
    <source>
        <dbReference type="EMBL" id="KAK4878271.1"/>
    </source>
</evidence>
<comment type="caution">
    <text evidence="4">The sequence shown here is derived from an EMBL/GenBank/DDBJ whole genome shotgun (WGS) entry which is preliminary data.</text>
</comment>
<keyword evidence="3" id="KW-0732">Signal</keyword>
<evidence type="ECO:0000256" key="2">
    <source>
        <dbReference type="SAM" id="MobiDB-lite"/>
    </source>
</evidence>
<protein>
    <submittedName>
        <fullName evidence="4">Uncharacterized protein</fullName>
    </submittedName>
</protein>
<dbReference type="AlphaFoldDB" id="A0AAN7PAD3"/>
<dbReference type="Proteomes" id="UP001353858">
    <property type="component" value="Unassembled WGS sequence"/>
</dbReference>
<feature type="compositionally biased region" description="Acidic residues" evidence="2">
    <location>
        <begin position="117"/>
        <end position="149"/>
    </location>
</feature>